<keyword evidence="4" id="KW-0274">FAD</keyword>
<dbReference type="PRINTS" id="PR00411">
    <property type="entry name" value="PNDRDTASEI"/>
</dbReference>
<dbReference type="InterPro" id="IPR050260">
    <property type="entry name" value="FAD-bd_OxRdtase"/>
</dbReference>
<protein>
    <submittedName>
        <fullName evidence="6">NAD(P)/FAD-dependent oxidoreductase</fullName>
    </submittedName>
</protein>
<accession>A0ABU2KEJ1</accession>
<evidence type="ECO:0000256" key="3">
    <source>
        <dbReference type="ARBA" id="ARBA00022630"/>
    </source>
</evidence>
<gene>
    <name evidence="6" type="ORF">RLT85_00590</name>
</gene>
<dbReference type="PANTHER" id="PTHR43429">
    <property type="entry name" value="PYRIDINE NUCLEOTIDE-DISULFIDE OXIDOREDUCTASE DOMAIN-CONTAINING"/>
    <property type="match status" value="1"/>
</dbReference>
<feature type="domain" description="FAD/NAD(P)-binding" evidence="5">
    <location>
        <begin position="4"/>
        <end position="286"/>
    </location>
</feature>
<reference evidence="7" key="1">
    <citation type="submission" date="2023-07" db="EMBL/GenBank/DDBJ databases">
        <title>Isolating and identifying novel microbial strains from the Mariana Trench.</title>
        <authorList>
            <person name="Fu H."/>
        </authorList>
    </citation>
    <scope>NUCLEOTIDE SEQUENCE [LARGE SCALE GENOMIC DNA]</scope>
    <source>
        <strain evidence="7">T-y2</strain>
    </source>
</reference>
<keyword evidence="3" id="KW-0285">Flavoprotein</keyword>
<comment type="cofactor">
    <cofactor evidence="1">
        <name>FAD</name>
        <dbReference type="ChEBI" id="CHEBI:57692"/>
    </cofactor>
</comment>
<evidence type="ECO:0000256" key="4">
    <source>
        <dbReference type="ARBA" id="ARBA00022827"/>
    </source>
</evidence>
<comment type="caution">
    <text evidence="6">The sequence shown here is derived from an EMBL/GenBank/DDBJ whole genome shotgun (WGS) entry which is preliminary data.</text>
</comment>
<keyword evidence="7" id="KW-1185">Reference proteome</keyword>
<dbReference type="PRINTS" id="PR00368">
    <property type="entry name" value="FADPNR"/>
</dbReference>
<evidence type="ECO:0000256" key="2">
    <source>
        <dbReference type="ARBA" id="ARBA00006442"/>
    </source>
</evidence>
<organism evidence="6 7">
    <name type="scientific">Mesonia ostreae</name>
    <dbReference type="NCBI Taxonomy" id="861110"/>
    <lineage>
        <taxon>Bacteria</taxon>
        <taxon>Pseudomonadati</taxon>
        <taxon>Bacteroidota</taxon>
        <taxon>Flavobacteriia</taxon>
        <taxon>Flavobacteriales</taxon>
        <taxon>Flavobacteriaceae</taxon>
        <taxon>Mesonia</taxon>
    </lineage>
</organism>
<evidence type="ECO:0000259" key="5">
    <source>
        <dbReference type="Pfam" id="PF07992"/>
    </source>
</evidence>
<name>A0ABU2KEJ1_9FLAO</name>
<dbReference type="Pfam" id="PF07992">
    <property type="entry name" value="Pyr_redox_2"/>
    <property type="match status" value="1"/>
</dbReference>
<dbReference type="InterPro" id="IPR036188">
    <property type="entry name" value="FAD/NAD-bd_sf"/>
</dbReference>
<evidence type="ECO:0000313" key="6">
    <source>
        <dbReference type="EMBL" id="MDT0293126.1"/>
    </source>
</evidence>
<dbReference type="Gene3D" id="3.50.50.60">
    <property type="entry name" value="FAD/NAD(P)-binding domain"/>
    <property type="match status" value="2"/>
</dbReference>
<evidence type="ECO:0000256" key="1">
    <source>
        <dbReference type="ARBA" id="ARBA00001974"/>
    </source>
</evidence>
<sequence length="432" mass="49555">MFQKVVIIGNGIAGVTAARHIRKFSNKEILIISAESEYFFSRTALMYIYMGHMKFEHTQPYENHFWKKNNIQLLQAFVENVDVSNKKLTTQTGEEISYDQLILATGSQTAFRGWEGENLNGVQGLVNKQDLELLEKNTKHIHKAVIIGGGLIGVELAEMLHTRNIDVTMLIRESGFWGNVLPKQDAQFISRHIEKHGIEILKETELDKIIEDKNNQVTSILTKEGKQIKCDFVGICTGVQPKIKFLKNSGIETNRGILVNKYLETNIKDVYAIGDCAELREPSSQRRSIEAVWYVGRMMGETLAQSICDNPTAYQPGNWFNSAKFFDIEYQTYGSVLAYAEDDIGDFYWEDPKHEKAIHIQFAKADETFLGINTFEIRMRHEVIDQFLSRQIKVSEVISRLKTANFDKEFSRKYENQIQTSFNETYSNSKVT</sequence>
<dbReference type="Proteomes" id="UP001182991">
    <property type="component" value="Unassembled WGS sequence"/>
</dbReference>
<dbReference type="RefSeq" id="WP_311400101.1">
    <property type="nucleotide sequence ID" value="NZ_JAVRBG010000001.1"/>
</dbReference>
<dbReference type="EMBL" id="JAVRBG010000001">
    <property type="protein sequence ID" value="MDT0293126.1"/>
    <property type="molecule type" value="Genomic_DNA"/>
</dbReference>
<comment type="similarity">
    <text evidence="2">Belongs to the FAD-dependent oxidoreductase family.</text>
</comment>
<dbReference type="SUPFAM" id="SSF51905">
    <property type="entry name" value="FAD/NAD(P)-binding domain"/>
    <property type="match status" value="1"/>
</dbReference>
<evidence type="ECO:0000313" key="7">
    <source>
        <dbReference type="Proteomes" id="UP001182991"/>
    </source>
</evidence>
<dbReference type="InterPro" id="IPR023753">
    <property type="entry name" value="FAD/NAD-binding_dom"/>
</dbReference>
<dbReference type="PANTHER" id="PTHR43429:SF3">
    <property type="entry name" value="NITRITE REDUCTASE [NAD(P)H]"/>
    <property type="match status" value="1"/>
</dbReference>
<proteinExistence type="inferred from homology"/>